<dbReference type="OrthoDB" id="206201at2759"/>
<dbReference type="Proteomes" id="UP000037035">
    <property type="component" value="Unassembled WGS sequence"/>
</dbReference>
<proteinExistence type="predicted"/>
<dbReference type="STRING" id="27349.A0A0L6VTD5"/>
<accession>A0A0L6VTD5</accession>
<dbReference type="AlphaFoldDB" id="A0A0L6VTD5"/>
<dbReference type="GO" id="GO:0006508">
    <property type="term" value="P:proteolysis"/>
    <property type="evidence" value="ECO:0007669"/>
    <property type="project" value="InterPro"/>
</dbReference>
<sequence>MAATLPMPTFPQAYTQSGFHPRHQKSPCPSSPAACEIVPSSLAVLLVLILQPTNAKTILIGVGFGLSFVPNNGPHNCSMSNRSFNRHGTHTAGIVATADVGYVFQGVSPKVTLGTYSFGCTPA</sequence>
<dbReference type="Pfam" id="PF00082">
    <property type="entry name" value="Peptidase_S8"/>
    <property type="match status" value="1"/>
</dbReference>
<dbReference type="InterPro" id="IPR000209">
    <property type="entry name" value="Peptidase_S8/S53_dom"/>
</dbReference>
<name>A0A0L6VTD5_9BASI</name>
<dbReference type="SUPFAM" id="SSF52743">
    <property type="entry name" value="Subtilisin-like"/>
    <property type="match status" value="1"/>
</dbReference>
<keyword evidence="3" id="KW-1185">Reference proteome</keyword>
<evidence type="ECO:0000259" key="1">
    <source>
        <dbReference type="Pfam" id="PF00082"/>
    </source>
</evidence>
<gene>
    <name evidence="2" type="ORF">VP01_113g1</name>
</gene>
<dbReference type="Gene3D" id="3.40.50.200">
    <property type="entry name" value="Peptidase S8/S53 domain"/>
    <property type="match status" value="1"/>
</dbReference>
<reference evidence="2 3" key="1">
    <citation type="submission" date="2015-08" db="EMBL/GenBank/DDBJ databases">
        <title>Next Generation Sequencing and Analysis of the Genome of Puccinia sorghi L Schw, the Causal Agent of Maize Common Rust.</title>
        <authorList>
            <person name="Rochi L."/>
            <person name="Burguener G."/>
            <person name="Darino M."/>
            <person name="Turjanski A."/>
            <person name="Kreff E."/>
            <person name="Dieguez M.J."/>
            <person name="Sacco F."/>
        </authorList>
    </citation>
    <scope>NUCLEOTIDE SEQUENCE [LARGE SCALE GENOMIC DNA]</scope>
    <source>
        <strain evidence="2 3">RO10H11247</strain>
    </source>
</reference>
<dbReference type="EMBL" id="LAVV01001555">
    <property type="protein sequence ID" value="KNZ63465.1"/>
    <property type="molecule type" value="Genomic_DNA"/>
</dbReference>
<dbReference type="InterPro" id="IPR036852">
    <property type="entry name" value="Peptidase_S8/S53_dom_sf"/>
</dbReference>
<organism evidence="2 3">
    <name type="scientific">Puccinia sorghi</name>
    <dbReference type="NCBI Taxonomy" id="27349"/>
    <lineage>
        <taxon>Eukaryota</taxon>
        <taxon>Fungi</taxon>
        <taxon>Dikarya</taxon>
        <taxon>Basidiomycota</taxon>
        <taxon>Pucciniomycotina</taxon>
        <taxon>Pucciniomycetes</taxon>
        <taxon>Pucciniales</taxon>
        <taxon>Pucciniaceae</taxon>
        <taxon>Puccinia</taxon>
    </lineage>
</organism>
<dbReference type="GO" id="GO:0004252">
    <property type="term" value="F:serine-type endopeptidase activity"/>
    <property type="evidence" value="ECO:0007669"/>
    <property type="project" value="InterPro"/>
</dbReference>
<comment type="caution">
    <text evidence="2">The sequence shown here is derived from an EMBL/GenBank/DDBJ whole genome shotgun (WGS) entry which is preliminary data.</text>
</comment>
<protein>
    <recommendedName>
        <fullName evidence="1">Peptidase S8/S53 domain-containing protein</fullName>
    </recommendedName>
</protein>
<dbReference type="VEuPathDB" id="FungiDB:VP01_113g1"/>
<feature type="domain" description="Peptidase S8/S53" evidence="1">
    <location>
        <begin position="68"/>
        <end position="118"/>
    </location>
</feature>
<evidence type="ECO:0000313" key="3">
    <source>
        <dbReference type="Proteomes" id="UP000037035"/>
    </source>
</evidence>
<evidence type="ECO:0000313" key="2">
    <source>
        <dbReference type="EMBL" id="KNZ63465.1"/>
    </source>
</evidence>